<evidence type="ECO:0000256" key="5">
    <source>
        <dbReference type="ARBA" id="ARBA00023242"/>
    </source>
</evidence>
<dbReference type="InterPro" id="IPR002100">
    <property type="entry name" value="TF_MADSbox"/>
</dbReference>
<keyword evidence="3" id="KW-0238">DNA-binding</keyword>
<sequence>MTNIPLMGIVEEKMMEIREMREEVWDSSARGWDAGATSWDDRDRDWDAGTTSWNAIAAGWDTHAGNFDQNRGRQHRGTSQIDEDSLNMTLSSMSMNTENSYLDDSQTMSGSHVPYYGSYSDCSIFDYLSPQMSYAIPMHADQQYPPSWRRQGLFKKANEYAVKTSSQIAILVFSPANKPILHGSPTAIEKFMHEDGYQDGVNIGDMMNGGGEGGGRGRDKAGGRSDVEHMFLGFEERMRSYESAEELIEVECVGEDERQGDGEADRCSGGSELLYAGR</sequence>
<evidence type="ECO:0000256" key="1">
    <source>
        <dbReference type="ARBA" id="ARBA00004123"/>
    </source>
</evidence>
<feature type="compositionally biased region" description="Basic and acidic residues" evidence="6">
    <location>
        <begin position="255"/>
        <end position="266"/>
    </location>
</feature>
<evidence type="ECO:0000256" key="2">
    <source>
        <dbReference type="ARBA" id="ARBA00023015"/>
    </source>
</evidence>
<dbReference type="Pfam" id="PF00319">
    <property type="entry name" value="SRF-TF"/>
    <property type="match status" value="1"/>
</dbReference>
<accession>A0AAE0ABD9</accession>
<evidence type="ECO:0000256" key="3">
    <source>
        <dbReference type="ARBA" id="ARBA00023125"/>
    </source>
</evidence>
<feature type="domain" description="MADS-box" evidence="7">
    <location>
        <begin position="136"/>
        <end position="186"/>
    </location>
</feature>
<evidence type="ECO:0000256" key="6">
    <source>
        <dbReference type="SAM" id="MobiDB-lite"/>
    </source>
</evidence>
<dbReference type="Proteomes" id="UP001281410">
    <property type="component" value="Unassembled WGS sequence"/>
</dbReference>
<reference evidence="8" key="1">
    <citation type="journal article" date="2023" name="Plant J.">
        <title>Genome sequences and population genomics provide insights into the demographic history, inbreeding, and mutation load of two 'living fossil' tree species of Dipteronia.</title>
        <authorList>
            <person name="Feng Y."/>
            <person name="Comes H.P."/>
            <person name="Chen J."/>
            <person name="Zhu S."/>
            <person name="Lu R."/>
            <person name="Zhang X."/>
            <person name="Li P."/>
            <person name="Qiu J."/>
            <person name="Olsen K.M."/>
            <person name="Qiu Y."/>
        </authorList>
    </citation>
    <scope>NUCLEOTIDE SEQUENCE</scope>
    <source>
        <strain evidence="8">NBL</strain>
    </source>
</reference>
<keyword evidence="4" id="KW-0804">Transcription</keyword>
<keyword evidence="2" id="KW-0805">Transcription regulation</keyword>
<name>A0AAE0ABD9_9ROSI</name>
<evidence type="ECO:0000259" key="7">
    <source>
        <dbReference type="PROSITE" id="PS50066"/>
    </source>
</evidence>
<dbReference type="EMBL" id="JANJYJ010000006">
    <property type="protein sequence ID" value="KAK3206898.1"/>
    <property type="molecule type" value="Genomic_DNA"/>
</dbReference>
<organism evidence="8 9">
    <name type="scientific">Dipteronia sinensis</name>
    <dbReference type="NCBI Taxonomy" id="43782"/>
    <lineage>
        <taxon>Eukaryota</taxon>
        <taxon>Viridiplantae</taxon>
        <taxon>Streptophyta</taxon>
        <taxon>Embryophyta</taxon>
        <taxon>Tracheophyta</taxon>
        <taxon>Spermatophyta</taxon>
        <taxon>Magnoliopsida</taxon>
        <taxon>eudicotyledons</taxon>
        <taxon>Gunneridae</taxon>
        <taxon>Pentapetalae</taxon>
        <taxon>rosids</taxon>
        <taxon>malvids</taxon>
        <taxon>Sapindales</taxon>
        <taxon>Sapindaceae</taxon>
        <taxon>Hippocastanoideae</taxon>
        <taxon>Acereae</taxon>
        <taxon>Dipteronia</taxon>
    </lineage>
</organism>
<evidence type="ECO:0000313" key="8">
    <source>
        <dbReference type="EMBL" id="KAK3206898.1"/>
    </source>
</evidence>
<dbReference type="PROSITE" id="PS50066">
    <property type="entry name" value="MADS_BOX_2"/>
    <property type="match status" value="1"/>
</dbReference>
<dbReference type="GO" id="GO:0003677">
    <property type="term" value="F:DNA binding"/>
    <property type="evidence" value="ECO:0007669"/>
    <property type="project" value="UniProtKB-KW"/>
</dbReference>
<comment type="caution">
    <text evidence="8">The sequence shown here is derived from an EMBL/GenBank/DDBJ whole genome shotgun (WGS) entry which is preliminary data.</text>
</comment>
<dbReference type="InterPro" id="IPR036879">
    <property type="entry name" value="TF_MADSbox_sf"/>
</dbReference>
<keyword evidence="9" id="KW-1185">Reference proteome</keyword>
<dbReference type="GO" id="GO:0046983">
    <property type="term" value="F:protein dimerization activity"/>
    <property type="evidence" value="ECO:0007669"/>
    <property type="project" value="InterPro"/>
</dbReference>
<keyword evidence="5" id="KW-0539">Nucleus</keyword>
<gene>
    <name evidence="8" type="ORF">Dsin_020944</name>
</gene>
<dbReference type="SUPFAM" id="SSF55455">
    <property type="entry name" value="SRF-like"/>
    <property type="match status" value="1"/>
</dbReference>
<comment type="subcellular location">
    <subcellularLocation>
        <location evidence="1">Nucleus</location>
    </subcellularLocation>
</comment>
<proteinExistence type="predicted"/>
<evidence type="ECO:0000313" key="9">
    <source>
        <dbReference type="Proteomes" id="UP001281410"/>
    </source>
</evidence>
<feature type="region of interest" description="Disordered" evidence="6">
    <location>
        <begin position="254"/>
        <end position="278"/>
    </location>
</feature>
<dbReference type="AlphaFoldDB" id="A0AAE0ABD9"/>
<protein>
    <recommendedName>
        <fullName evidence="7">MADS-box domain-containing protein</fullName>
    </recommendedName>
</protein>
<dbReference type="Gene3D" id="3.40.1810.10">
    <property type="entry name" value="Transcription factor, MADS-box"/>
    <property type="match status" value="1"/>
</dbReference>
<evidence type="ECO:0000256" key="4">
    <source>
        <dbReference type="ARBA" id="ARBA00023163"/>
    </source>
</evidence>
<dbReference type="GO" id="GO:0005634">
    <property type="term" value="C:nucleus"/>
    <property type="evidence" value="ECO:0007669"/>
    <property type="project" value="UniProtKB-SubCell"/>
</dbReference>